<proteinExistence type="inferred from homology"/>
<dbReference type="EMBL" id="JAUCGM010000866">
    <property type="protein sequence ID" value="MDM8563779.1"/>
    <property type="molecule type" value="Genomic_DNA"/>
</dbReference>
<sequence>MEISSMTLAELRYGVERHNSSRFNQQDIDFFISHLSLTVFAWDAEATQYYAILRAYLERKGLPIGNMDMLIAAHALRLDAILVTNNQRHFSRISDLKLENWVEM</sequence>
<dbReference type="Proteomes" id="UP001171945">
    <property type="component" value="Unassembled WGS sequence"/>
</dbReference>
<feature type="domain" description="PIN" evidence="8">
    <location>
        <begin position="3"/>
        <end position="94"/>
    </location>
</feature>
<comment type="caution">
    <text evidence="9">The sequence shown here is derived from an EMBL/GenBank/DDBJ whole genome shotgun (WGS) entry which is preliminary data.</text>
</comment>
<comment type="similarity">
    <text evidence="7">Belongs to the PINc/VapC protein family.</text>
</comment>
<gene>
    <name evidence="9" type="ORF">QUF54_10545</name>
</gene>
<organism evidence="9 10">
    <name type="scientific">Candidatus Marithioploca araucensis</name>
    <dbReference type="NCBI Taxonomy" id="70273"/>
    <lineage>
        <taxon>Bacteria</taxon>
        <taxon>Pseudomonadati</taxon>
        <taxon>Pseudomonadota</taxon>
        <taxon>Gammaproteobacteria</taxon>
        <taxon>Thiotrichales</taxon>
        <taxon>Thiotrichaceae</taxon>
        <taxon>Candidatus Marithioploca</taxon>
    </lineage>
</organism>
<dbReference type="InterPro" id="IPR002716">
    <property type="entry name" value="PIN_dom"/>
</dbReference>
<dbReference type="PANTHER" id="PTHR33653:SF1">
    <property type="entry name" value="RIBONUCLEASE VAPC2"/>
    <property type="match status" value="1"/>
</dbReference>
<accession>A0ABT7VW25</accession>
<dbReference type="InterPro" id="IPR029060">
    <property type="entry name" value="PIN-like_dom_sf"/>
</dbReference>
<evidence type="ECO:0000256" key="3">
    <source>
        <dbReference type="ARBA" id="ARBA00022722"/>
    </source>
</evidence>
<evidence type="ECO:0000256" key="2">
    <source>
        <dbReference type="ARBA" id="ARBA00022649"/>
    </source>
</evidence>
<keyword evidence="3" id="KW-0540">Nuclease</keyword>
<evidence type="ECO:0000256" key="6">
    <source>
        <dbReference type="ARBA" id="ARBA00022842"/>
    </source>
</evidence>
<evidence type="ECO:0000256" key="4">
    <source>
        <dbReference type="ARBA" id="ARBA00022723"/>
    </source>
</evidence>
<dbReference type="PANTHER" id="PTHR33653">
    <property type="entry name" value="RIBONUCLEASE VAPC2"/>
    <property type="match status" value="1"/>
</dbReference>
<dbReference type="InterPro" id="IPR050556">
    <property type="entry name" value="Type_II_TA_system_RNase"/>
</dbReference>
<keyword evidence="4" id="KW-0479">Metal-binding</keyword>
<keyword evidence="5" id="KW-0378">Hydrolase</keyword>
<keyword evidence="6" id="KW-0460">Magnesium</keyword>
<keyword evidence="2" id="KW-1277">Toxin-antitoxin system</keyword>
<evidence type="ECO:0000256" key="1">
    <source>
        <dbReference type="ARBA" id="ARBA00001946"/>
    </source>
</evidence>
<reference evidence="9" key="1">
    <citation type="submission" date="2023-06" db="EMBL/GenBank/DDBJ databases">
        <title>Uncultivated large filamentous bacteria from sulfidic sediments reveal new species and different genomic features in energy metabolism and defense.</title>
        <authorList>
            <person name="Fonseca A."/>
        </authorList>
    </citation>
    <scope>NUCLEOTIDE SEQUENCE</scope>
    <source>
        <strain evidence="9">HSG4</strain>
    </source>
</reference>
<dbReference type="Pfam" id="PF01850">
    <property type="entry name" value="PIN"/>
    <property type="match status" value="1"/>
</dbReference>
<comment type="cofactor">
    <cofactor evidence="1">
        <name>Mg(2+)</name>
        <dbReference type="ChEBI" id="CHEBI:18420"/>
    </cofactor>
</comment>
<dbReference type="CDD" id="cd09881">
    <property type="entry name" value="PIN_VapC4-5_FitB-like"/>
    <property type="match status" value="1"/>
</dbReference>
<evidence type="ECO:0000259" key="8">
    <source>
        <dbReference type="Pfam" id="PF01850"/>
    </source>
</evidence>
<dbReference type="Gene3D" id="3.40.50.1010">
    <property type="entry name" value="5'-nuclease"/>
    <property type="match status" value="1"/>
</dbReference>
<evidence type="ECO:0000256" key="7">
    <source>
        <dbReference type="ARBA" id="ARBA00038093"/>
    </source>
</evidence>
<evidence type="ECO:0000313" key="10">
    <source>
        <dbReference type="Proteomes" id="UP001171945"/>
    </source>
</evidence>
<evidence type="ECO:0000313" key="9">
    <source>
        <dbReference type="EMBL" id="MDM8563779.1"/>
    </source>
</evidence>
<evidence type="ECO:0000256" key="5">
    <source>
        <dbReference type="ARBA" id="ARBA00022801"/>
    </source>
</evidence>
<keyword evidence="10" id="KW-1185">Reference proteome</keyword>
<dbReference type="SUPFAM" id="SSF88723">
    <property type="entry name" value="PIN domain-like"/>
    <property type="match status" value="1"/>
</dbReference>
<protein>
    <submittedName>
        <fullName evidence="9">Type II toxin-antitoxin system VapC family toxin</fullName>
    </submittedName>
</protein>
<name>A0ABT7VW25_9GAMM</name>